<protein>
    <recommendedName>
        <fullName evidence="2">DUF736 family protein</fullName>
    </recommendedName>
</protein>
<keyword evidence="1" id="KW-0614">Plasmid</keyword>
<gene>
    <name evidence="1" type="ORF">pC5.7c_622</name>
</gene>
<name>A0A7S5DQ86_RHIRH</name>
<dbReference type="AlphaFoldDB" id="A0A7S5DQ86"/>
<organism evidence="1">
    <name type="scientific">Rhizobium rhizogenes</name>
    <name type="common">Agrobacterium rhizogenes</name>
    <dbReference type="NCBI Taxonomy" id="359"/>
    <lineage>
        <taxon>Bacteria</taxon>
        <taxon>Pseudomonadati</taxon>
        <taxon>Pseudomonadota</taxon>
        <taxon>Alphaproteobacteria</taxon>
        <taxon>Hyphomicrobiales</taxon>
        <taxon>Rhizobiaceae</taxon>
        <taxon>Rhizobium/Agrobacterium group</taxon>
        <taxon>Rhizobium</taxon>
    </lineage>
</organism>
<reference evidence="1" key="1">
    <citation type="submission" date="2018-12" db="EMBL/GenBank/DDBJ databases">
        <title>Three Rhizobium rhizogenes strains isolated from the same crown gall tumor carry diverse plasmids.</title>
        <authorList>
            <person name="Pulawska J."/>
            <person name="Kuzmanovic N."/>
        </authorList>
    </citation>
    <scope>NUCLEOTIDE SEQUENCE</scope>
    <source>
        <strain evidence="1">C5.7</strain>
        <plasmid evidence="1">pC5.7c</plasmid>
    </source>
</reference>
<geneLocation type="plasmid" evidence="1">
    <name>pC5.7c</name>
</geneLocation>
<accession>A0A7S5DQ86</accession>
<sequence length="118" mass="12956">MTIGNANKGDTAMTDLVNFIRFNDKGTLSGNIASISYDIDIAGQAYISDNPKAPAYRLFAESPLGRRVEIGGIWKKQNQNGGDYFTLTVNTGYGRLNANLGRYPGQDDEDFMAVIPWD</sequence>
<dbReference type="EMBL" id="MK318969">
    <property type="protein sequence ID" value="QCL09489.1"/>
    <property type="molecule type" value="Genomic_DNA"/>
</dbReference>
<dbReference type="Pfam" id="PF05284">
    <property type="entry name" value="DUF736"/>
    <property type="match status" value="1"/>
</dbReference>
<dbReference type="InterPro" id="IPR007948">
    <property type="entry name" value="DUF736"/>
</dbReference>
<evidence type="ECO:0000313" key="1">
    <source>
        <dbReference type="EMBL" id="QCL09489.1"/>
    </source>
</evidence>
<evidence type="ECO:0008006" key="2">
    <source>
        <dbReference type="Google" id="ProtNLM"/>
    </source>
</evidence>
<proteinExistence type="predicted"/>